<dbReference type="GO" id="GO:0005886">
    <property type="term" value="C:plasma membrane"/>
    <property type="evidence" value="ECO:0007669"/>
    <property type="project" value="UniProtKB-SubCell"/>
</dbReference>
<feature type="transmembrane region" description="Helical" evidence="10">
    <location>
        <begin position="193"/>
        <end position="217"/>
    </location>
</feature>
<dbReference type="GO" id="GO:0007165">
    <property type="term" value="P:signal transduction"/>
    <property type="evidence" value="ECO:0007669"/>
    <property type="project" value="UniProtKB-KW"/>
</dbReference>
<comment type="similarity">
    <text evidence="10">Belongs to the insect chemoreceptor superfamily. Heteromeric odorant receptor channel (TC 1.A.69) family.</text>
</comment>
<keyword evidence="8 10" id="KW-0675">Receptor</keyword>
<dbReference type="AlphaFoldDB" id="B4JAI0"/>
<dbReference type="FunCoup" id="B4JAI0">
    <property type="interactions" value="34"/>
</dbReference>
<dbReference type="OMA" id="WYKCDAR"/>
<evidence type="ECO:0000256" key="7">
    <source>
        <dbReference type="ARBA" id="ARBA00023136"/>
    </source>
</evidence>
<evidence type="ECO:0000256" key="8">
    <source>
        <dbReference type="ARBA" id="ARBA00023170"/>
    </source>
</evidence>
<proteinExistence type="inferred from homology"/>
<keyword evidence="7 10" id="KW-0472">Membrane</keyword>
<keyword evidence="9 10" id="KW-0807">Transducer</keyword>
<feature type="transmembrane region" description="Helical" evidence="10">
    <location>
        <begin position="302"/>
        <end position="320"/>
    </location>
</feature>
<dbReference type="STRING" id="7222.B4JAI0"/>
<keyword evidence="2" id="KW-1003">Cell membrane</keyword>
<organism evidence="12">
    <name type="scientific">Drosophila grimshawi</name>
    <name type="common">Hawaiian fruit fly</name>
    <name type="synonym">Idiomyia grimshawi</name>
    <dbReference type="NCBI Taxonomy" id="7222"/>
    <lineage>
        <taxon>Eukaryota</taxon>
        <taxon>Metazoa</taxon>
        <taxon>Ecdysozoa</taxon>
        <taxon>Arthropoda</taxon>
        <taxon>Hexapoda</taxon>
        <taxon>Insecta</taxon>
        <taxon>Pterygota</taxon>
        <taxon>Neoptera</taxon>
        <taxon>Endopterygota</taxon>
        <taxon>Diptera</taxon>
        <taxon>Brachycera</taxon>
        <taxon>Muscomorpha</taxon>
        <taxon>Ephydroidea</taxon>
        <taxon>Drosophilidae</taxon>
        <taxon>Drosophila</taxon>
        <taxon>Hawaiian Drosophila</taxon>
    </lineage>
</organism>
<dbReference type="PANTHER" id="PTHR21137">
    <property type="entry name" value="ODORANT RECEPTOR"/>
    <property type="match status" value="1"/>
</dbReference>
<evidence type="ECO:0000256" key="1">
    <source>
        <dbReference type="ARBA" id="ARBA00004651"/>
    </source>
</evidence>
<gene>
    <name evidence="11" type="primary">Dgri\GH10871</name>
    <name evidence="11" type="ORF">Dgri_GH10871</name>
</gene>
<evidence type="ECO:0000256" key="10">
    <source>
        <dbReference type="RuleBase" id="RU351113"/>
    </source>
</evidence>
<evidence type="ECO:0000256" key="6">
    <source>
        <dbReference type="ARBA" id="ARBA00022989"/>
    </source>
</evidence>
<feature type="transmembrane region" description="Helical" evidence="10">
    <location>
        <begin position="38"/>
        <end position="60"/>
    </location>
</feature>
<evidence type="ECO:0000313" key="11">
    <source>
        <dbReference type="EMBL" id="EDW02766.1"/>
    </source>
</evidence>
<keyword evidence="4 10" id="KW-0812">Transmembrane</keyword>
<dbReference type="EMBL" id="CH916368">
    <property type="protein sequence ID" value="EDW02766.1"/>
    <property type="molecule type" value="Genomic_DNA"/>
</dbReference>
<evidence type="ECO:0000256" key="4">
    <source>
        <dbReference type="ARBA" id="ARBA00022692"/>
    </source>
</evidence>
<dbReference type="PhylomeDB" id="B4JAI0"/>
<accession>B4JAI0</accession>
<evidence type="ECO:0000313" key="12">
    <source>
        <dbReference type="Proteomes" id="UP000001070"/>
    </source>
</evidence>
<name>B4JAI0_DROGR</name>
<dbReference type="Proteomes" id="UP000001070">
    <property type="component" value="Unassembled WGS sequence"/>
</dbReference>
<evidence type="ECO:0000256" key="3">
    <source>
        <dbReference type="ARBA" id="ARBA00022606"/>
    </source>
</evidence>
<dbReference type="Pfam" id="PF02949">
    <property type="entry name" value="7tm_6"/>
    <property type="match status" value="1"/>
</dbReference>
<dbReference type="PANTHER" id="PTHR21137:SF26">
    <property type="entry name" value="ODORANT RECEPTOR 10A-RELATED"/>
    <property type="match status" value="1"/>
</dbReference>
<feature type="transmembrane region" description="Helical" evidence="10">
    <location>
        <begin position="272"/>
        <end position="290"/>
    </location>
</feature>
<sequence>MMSSAEPPIMKSFYIIPRIPGRFVGIWPQEKRPWFKNLMSAFGLIVVLIGACGETLYGILNLDNLVSALEAFCPGTTKAVCVLKLSIFVIYHRQWFEFVKRLRKMLCANQDDKAQQILIDVSTTANRFTLLLFTSGFTTGTCFVVLPLIMGIYRWSQDQPIQIQLPFNIILPEFATEHHWFPLTYMVLTASSYWTGFIFSFVDGFFVCSCLYISGIFRVVKHDIRSAFADLDGVDYCTPSMNAGIRVKLGYIIERHNAIFDLCSELSRQSSVIVLMHFISAAFVLCSTILDIMLNTSSLSGLTYICYIAAALTQLFLYCYGGNHVSDSSLDVAATVYDIEWYKCDARTRKMILMILRRSQRAKTIAVPFFTPSLPAFSSILSTTGSYITLLKTFL</sequence>
<protein>
    <recommendedName>
        <fullName evidence="10">Odorant receptor</fullName>
    </recommendedName>
</protein>
<comment type="subcellular location">
    <subcellularLocation>
        <location evidence="1 10">Cell membrane</location>
        <topology evidence="1 10">Multi-pass membrane protein</topology>
    </subcellularLocation>
</comment>
<reference evidence="11 12" key="1">
    <citation type="journal article" date="2007" name="Nature">
        <title>Evolution of genes and genomes on the Drosophila phylogeny.</title>
        <authorList>
            <consortium name="Drosophila 12 Genomes Consortium"/>
            <person name="Clark A.G."/>
            <person name="Eisen M.B."/>
            <person name="Smith D.R."/>
            <person name="Bergman C.M."/>
            <person name="Oliver B."/>
            <person name="Markow T.A."/>
            <person name="Kaufman T.C."/>
            <person name="Kellis M."/>
            <person name="Gelbart W."/>
            <person name="Iyer V.N."/>
            <person name="Pollard D.A."/>
            <person name="Sackton T.B."/>
            <person name="Larracuente A.M."/>
            <person name="Singh N.D."/>
            <person name="Abad J.P."/>
            <person name="Abt D.N."/>
            <person name="Adryan B."/>
            <person name="Aguade M."/>
            <person name="Akashi H."/>
            <person name="Anderson W.W."/>
            <person name="Aquadro C.F."/>
            <person name="Ardell D.H."/>
            <person name="Arguello R."/>
            <person name="Artieri C.G."/>
            <person name="Barbash D.A."/>
            <person name="Barker D."/>
            <person name="Barsanti P."/>
            <person name="Batterham P."/>
            <person name="Batzoglou S."/>
            <person name="Begun D."/>
            <person name="Bhutkar A."/>
            <person name="Blanco E."/>
            <person name="Bosak S.A."/>
            <person name="Bradley R.K."/>
            <person name="Brand A.D."/>
            <person name="Brent M.R."/>
            <person name="Brooks A.N."/>
            <person name="Brown R.H."/>
            <person name="Butlin R.K."/>
            <person name="Caggese C."/>
            <person name="Calvi B.R."/>
            <person name="Bernardo de Carvalho A."/>
            <person name="Caspi A."/>
            <person name="Castrezana S."/>
            <person name="Celniker S.E."/>
            <person name="Chang J.L."/>
            <person name="Chapple C."/>
            <person name="Chatterji S."/>
            <person name="Chinwalla A."/>
            <person name="Civetta A."/>
            <person name="Clifton S.W."/>
            <person name="Comeron J.M."/>
            <person name="Costello J.C."/>
            <person name="Coyne J.A."/>
            <person name="Daub J."/>
            <person name="David R.G."/>
            <person name="Delcher A.L."/>
            <person name="Delehaunty K."/>
            <person name="Do C.B."/>
            <person name="Ebling H."/>
            <person name="Edwards K."/>
            <person name="Eickbush T."/>
            <person name="Evans J.D."/>
            <person name="Filipski A."/>
            <person name="Findeiss S."/>
            <person name="Freyhult E."/>
            <person name="Fulton L."/>
            <person name="Fulton R."/>
            <person name="Garcia A.C."/>
            <person name="Gardiner A."/>
            <person name="Garfield D.A."/>
            <person name="Garvin B.E."/>
            <person name="Gibson G."/>
            <person name="Gilbert D."/>
            <person name="Gnerre S."/>
            <person name="Godfrey J."/>
            <person name="Good R."/>
            <person name="Gotea V."/>
            <person name="Gravely B."/>
            <person name="Greenberg A.J."/>
            <person name="Griffiths-Jones S."/>
            <person name="Gross S."/>
            <person name="Guigo R."/>
            <person name="Gustafson E.A."/>
            <person name="Haerty W."/>
            <person name="Hahn M.W."/>
            <person name="Halligan D.L."/>
            <person name="Halpern A.L."/>
            <person name="Halter G.M."/>
            <person name="Han M.V."/>
            <person name="Heger A."/>
            <person name="Hillier L."/>
            <person name="Hinrichs A.S."/>
            <person name="Holmes I."/>
            <person name="Hoskins R.A."/>
            <person name="Hubisz M.J."/>
            <person name="Hultmark D."/>
            <person name="Huntley M.A."/>
            <person name="Jaffe D.B."/>
            <person name="Jagadeeshan S."/>
            <person name="Jeck W.R."/>
            <person name="Johnson J."/>
            <person name="Jones C.D."/>
            <person name="Jordan W.C."/>
            <person name="Karpen G.H."/>
            <person name="Kataoka E."/>
            <person name="Keightley P.D."/>
            <person name="Kheradpour P."/>
            <person name="Kirkness E.F."/>
            <person name="Koerich L.B."/>
            <person name="Kristiansen K."/>
            <person name="Kudrna D."/>
            <person name="Kulathinal R.J."/>
            <person name="Kumar S."/>
            <person name="Kwok R."/>
            <person name="Lander E."/>
            <person name="Langley C.H."/>
            <person name="Lapoint R."/>
            <person name="Lazzaro B.P."/>
            <person name="Lee S.J."/>
            <person name="Levesque L."/>
            <person name="Li R."/>
            <person name="Lin C.F."/>
            <person name="Lin M.F."/>
            <person name="Lindblad-Toh K."/>
            <person name="Llopart A."/>
            <person name="Long M."/>
            <person name="Low L."/>
            <person name="Lozovsky E."/>
            <person name="Lu J."/>
            <person name="Luo M."/>
            <person name="Machado C.A."/>
            <person name="Makalowski W."/>
            <person name="Marzo M."/>
            <person name="Matsuda M."/>
            <person name="Matzkin L."/>
            <person name="McAllister B."/>
            <person name="McBride C.S."/>
            <person name="McKernan B."/>
            <person name="McKernan K."/>
            <person name="Mendez-Lago M."/>
            <person name="Minx P."/>
            <person name="Mollenhauer M.U."/>
            <person name="Montooth K."/>
            <person name="Mount S.M."/>
            <person name="Mu X."/>
            <person name="Myers E."/>
            <person name="Negre B."/>
            <person name="Newfeld S."/>
            <person name="Nielsen R."/>
            <person name="Noor M.A."/>
            <person name="O'Grady P."/>
            <person name="Pachter L."/>
            <person name="Papaceit M."/>
            <person name="Parisi M.J."/>
            <person name="Parisi M."/>
            <person name="Parts L."/>
            <person name="Pedersen J.S."/>
            <person name="Pesole G."/>
            <person name="Phillippy A.M."/>
            <person name="Ponting C.P."/>
            <person name="Pop M."/>
            <person name="Porcelli D."/>
            <person name="Powell J.R."/>
            <person name="Prohaska S."/>
            <person name="Pruitt K."/>
            <person name="Puig M."/>
            <person name="Quesneville H."/>
            <person name="Ram K.R."/>
            <person name="Rand D."/>
            <person name="Rasmussen M.D."/>
            <person name="Reed L.K."/>
            <person name="Reenan R."/>
            <person name="Reily A."/>
            <person name="Remington K.A."/>
            <person name="Rieger T.T."/>
            <person name="Ritchie M.G."/>
            <person name="Robin C."/>
            <person name="Rogers Y.H."/>
            <person name="Rohde C."/>
            <person name="Rozas J."/>
            <person name="Rubenfield M.J."/>
            <person name="Ruiz A."/>
            <person name="Russo S."/>
            <person name="Salzberg S.L."/>
            <person name="Sanchez-Gracia A."/>
            <person name="Saranga D.J."/>
            <person name="Sato H."/>
            <person name="Schaeffer S.W."/>
            <person name="Schatz M.C."/>
            <person name="Schlenke T."/>
            <person name="Schwartz R."/>
            <person name="Segarra C."/>
            <person name="Singh R.S."/>
            <person name="Sirot L."/>
            <person name="Sirota M."/>
            <person name="Sisneros N.B."/>
            <person name="Smith C.D."/>
            <person name="Smith T.F."/>
            <person name="Spieth J."/>
            <person name="Stage D.E."/>
            <person name="Stark A."/>
            <person name="Stephan W."/>
            <person name="Strausberg R.L."/>
            <person name="Strempel S."/>
            <person name="Sturgill D."/>
            <person name="Sutton G."/>
            <person name="Sutton G.G."/>
            <person name="Tao W."/>
            <person name="Teichmann S."/>
            <person name="Tobari Y.N."/>
            <person name="Tomimura Y."/>
            <person name="Tsolas J.M."/>
            <person name="Valente V.L."/>
            <person name="Venter E."/>
            <person name="Venter J.C."/>
            <person name="Vicario S."/>
            <person name="Vieira F.G."/>
            <person name="Vilella A.J."/>
            <person name="Villasante A."/>
            <person name="Walenz B."/>
            <person name="Wang J."/>
            <person name="Wasserman M."/>
            <person name="Watts T."/>
            <person name="Wilson D."/>
            <person name="Wilson R.K."/>
            <person name="Wing R.A."/>
            <person name="Wolfner M.F."/>
            <person name="Wong A."/>
            <person name="Wong G.K."/>
            <person name="Wu C.I."/>
            <person name="Wu G."/>
            <person name="Yamamoto D."/>
            <person name="Yang H.P."/>
            <person name="Yang S.P."/>
            <person name="Yorke J.A."/>
            <person name="Yoshida K."/>
            <person name="Zdobnov E."/>
            <person name="Zhang P."/>
            <person name="Zhang Y."/>
            <person name="Zimin A.V."/>
            <person name="Baldwin J."/>
            <person name="Abdouelleil A."/>
            <person name="Abdulkadir J."/>
            <person name="Abebe A."/>
            <person name="Abera B."/>
            <person name="Abreu J."/>
            <person name="Acer S.C."/>
            <person name="Aftuck L."/>
            <person name="Alexander A."/>
            <person name="An P."/>
            <person name="Anderson E."/>
            <person name="Anderson S."/>
            <person name="Arachi H."/>
            <person name="Azer M."/>
            <person name="Bachantsang P."/>
            <person name="Barry A."/>
            <person name="Bayul T."/>
            <person name="Berlin A."/>
            <person name="Bessette D."/>
            <person name="Bloom T."/>
            <person name="Blye J."/>
            <person name="Boguslavskiy L."/>
            <person name="Bonnet C."/>
            <person name="Boukhgalter B."/>
            <person name="Bourzgui I."/>
            <person name="Brown A."/>
            <person name="Cahill P."/>
            <person name="Channer S."/>
            <person name="Cheshatsang Y."/>
            <person name="Chuda L."/>
            <person name="Citroen M."/>
            <person name="Collymore A."/>
            <person name="Cooke P."/>
            <person name="Costello M."/>
            <person name="D'Aco K."/>
            <person name="Daza R."/>
            <person name="De Haan G."/>
            <person name="DeGray S."/>
            <person name="DeMaso C."/>
            <person name="Dhargay N."/>
            <person name="Dooley K."/>
            <person name="Dooley E."/>
            <person name="Doricent M."/>
            <person name="Dorje P."/>
            <person name="Dorjee K."/>
            <person name="Dupes A."/>
            <person name="Elong R."/>
            <person name="Falk J."/>
            <person name="Farina A."/>
            <person name="Faro S."/>
            <person name="Ferguson D."/>
            <person name="Fisher S."/>
            <person name="Foley C.D."/>
            <person name="Franke A."/>
            <person name="Friedrich D."/>
            <person name="Gadbois L."/>
            <person name="Gearin G."/>
            <person name="Gearin C.R."/>
            <person name="Giannoukos G."/>
            <person name="Goode T."/>
            <person name="Graham J."/>
            <person name="Grandbois E."/>
            <person name="Grewal S."/>
            <person name="Gyaltsen K."/>
            <person name="Hafez N."/>
            <person name="Hagos B."/>
            <person name="Hall J."/>
            <person name="Henson C."/>
            <person name="Hollinger A."/>
            <person name="Honan T."/>
            <person name="Huard M.D."/>
            <person name="Hughes L."/>
            <person name="Hurhula B."/>
            <person name="Husby M.E."/>
            <person name="Kamat A."/>
            <person name="Kanga B."/>
            <person name="Kashin S."/>
            <person name="Khazanovich D."/>
            <person name="Kisner P."/>
            <person name="Lance K."/>
            <person name="Lara M."/>
            <person name="Lee W."/>
            <person name="Lennon N."/>
            <person name="Letendre F."/>
            <person name="LeVine R."/>
            <person name="Lipovsky A."/>
            <person name="Liu X."/>
            <person name="Liu J."/>
            <person name="Liu S."/>
            <person name="Lokyitsang T."/>
            <person name="Lokyitsang Y."/>
            <person name="Lubonja R."/>
            <person name="Lui A."/>
            <person name="MacDonald P."/>
            <person name="Magnisalis V."/>
            <person name="Maru K."/>
            <person name="Matthews C."/>
            <person name="McCusker W."/>
            <person name="McDonough S."/>
            <person name="Mehta T."/>
            <person name="Meldrim J."/>
            <person name="Meneus L."/>
            <person name="Mihai O."/>
            <person name="Mihalev A."/>
            <person name="Mihova T."/>
            <person name="Mittelman R."/>
            <person name="Mlenga V."/>
            <person name="Montmayeur A."/>
            <person name="Mulrain L."/>
            <person name="Navidi A."/>
            <person name="Naylor J."/>
            <person name="Negash T."/>
            <person name="Nguyen T."/>
            <person name="Nguyen N."/>
            <person name="Nicol R."/>
            <person name="Norbu C."/>
            <person name="Norbu N."/>
            <person name="Novod N."/>
            <person name="O'Neill B."/>
            <person name="Osman S."/>
            <person name="Markiewicz E."/>
            <person name="Oyono O.L."/>
            <person name="Patti C."/>
            <person name="Phunkhang P."/>
            <person name="Pierre F."/>
            <person name="Priest M."/>
            <person name="Raghuraman S."/>
            <person name="Rege F."/>
            <person name="Reyes R."/>
            <person name="Rise C."/>
            <person name="Rogov P."/>
            <person name="Ross K."/>
            <person name="Ryan E."/>
            <person name="Settipalli S."/>
            <person name="Shea T."/>
            <person name="Sherpa N."/>
            <person name="Shi L."/>
            <person name="Shih D."/>
            <person name="Sparrow T."/>
            <person name="Spaulding J."/>
            <person name="Stalker J."/>
            <person name="Stange-Thomann N."/>
            <person name="Stavropoulos S."/>
            <person name="Stone C."/>
            <person name="Strader C."/>
            <person name="Tesfaye S."/>
            <person name="Thomson T."/>
            <person name="Thoulutsang Y."/>
            <person name="Thoulutsang D."/>
            <person name="Topham K."/>
            <person name="Topping I."/>
            <person name="Tsamla T."/>
            <person name="Vassiliev H."/>
            <person name="Vo A."/>
            <person name="Wangchuk T."/>
            <person name="Wangdi T."/>
            <person name="Weiand M."/>
            <person name="Wilkinson J."/>
            <person name="Wilson A."/>
            <person name="Yadav S."/>
            <person name="Young G."/>
            <person name="Yu Q."/>
            <person name="Zembek L."/>
            <person name="Zhong D."/>
            <person name="Zimmer A."/>
            <person name="Zwirko Z."/>
            <person name="Jaffe D.B."/>
            <person name="Alvarez P."/>
            <person name="Brockman W."/>
            <person name="Butler J."/>
            <person name="Chin C."/>
            <person name="Gnerre S."/>
            <person name="Grabherr M."/>
            <person name="Kleber M."/>
            <person name="Mauceli E."/>
            <person name="MacCallum I."/>
        </authorList>
    </citation>
    <scope>NUCLEOTIDE SEQUENCE [LARGE SCALE GENOMIC DNA]</scope>
    <source>
        <strain evidence="12">Tucson 15287-2541.00</strain>
    </source>
</reference>
<keyword evidence="12" id="KW-1185">Reference proteome</keyword>
<dbReference type="eggNOG" id="ENOG502T1BY">
    <property type="taxonomic scope" value="Eukaryota"/>
</dbReference>
<feature type="transmembrane region" description="Helical" evidence="10">
    <location>
        <begin position="130"/>
        <end position="153"/>
    </location>
</feature>
<dbReference type="InterPro" id="IPR004117">
    <property type="entry name" value="7tm6_olfct_rcpt"/>
</dbReference>
<comment type="caution">
    <text evidence="10">Lacks conserved residue(s) required for the propagation of feature annotation.</text>
</comment>
<dbReference type="OrthoDB" id="8185860at2759"/>
<keyword evidence="6 10" id="KW-1133">Transmembrane helix</keyword>
<evidence type="ECO:0000256" key="9">
    <source>
        <dbReference type="ARBA" id="ARBA00023224"/>
    </source>
</evidence>
<dbReference type="HOGENOM" id="CLU_033399_7_0_1"/>
<evidence type="ECO:0000256" key="2">
    <source>
        <dbReference type="ARBA" id="ARBA00022475"/>
    </source>
</evidence>
<dbReference type="GO" id="GO:0005549">
    <property type="term" value="F:odorant binding"/>
    <property type="evidence" value="ECO:0007669"/>
    <property type="project" value="InterPro"/>
</dbReference>
<keyword evidence="5 10" id="KW-0552">Olfaction</keyword>
<evidence type="ECO:0000256" key="5">
    <source>
        <dbReference type="ARBA" id="ARBA00022725"/>
    </source>
</evidence>
<dbReference type="InParanoid" id="B4JAI0"/>
<keyword evidence="3 10" id="KW-0716">Sensory transduction</keyword>
<dbReference type="GO" id="GO:0004984">
    <property type="term" value="F:olfactory receptor activity"/>
    <property type="evidence" value="ECO:0007669"/>
    <property type="project" value="InterPro"/>
</dbReference>